<feature type="transmembrane region" description="Helical" evidence="1">
    <location>
        <begin position="49"/>
        <end position="72"/>
    </location>
</feature>
<reference evidence="2 3" key="1">
    <citation type="submission" date="2018-04" db="EMBL/GenBank/DDBJ databases">
        <title>Genomic Encyclopedia of Type Strains, Phase III (KMG-III): the genomes of soil and plant-associated and newly described type strains.</title>
        <authorList>
            <person name="Whitman W."/>
        </authorList>
    </citation>
    <scope>NUCLEOTIDE SEQUENCE [LARGE SCALE GENOMIC DNA]</scope>
    <source>
        <strain evidence="2 3">MA101b</strain>
    </source>
</reference>
<proteinExistence type="predicted"/>
<gene>
    <name evidence="2" type="ORF">C8J26_3119</name>
</gene>
<evidence type="ECO:0008006" key="4">
    <source>
        <dbReference type="Google" id="ProtNLM"/>
    </source>
</evidence>
<accession>A0A2T5GJ77</accession>
<name>A0A2T5GJ77_9SPHN</name>
<feature type="transmembrane region" description="Helical" evidence="1">
    <location>
        <begin position="84"/>
        <end position="105"/>
    </location>
</feature>
<protein>
    <recommendedName>
        <fullName evidence="4">DUF4345 domain-containing protein</fullName>
    </recommendedName>
</protein>
<evidence type="ECO:0000313" key="3">
    <source>
        <dbReference type="Proteomes" id="UP000244189"/>
    </source>
</evidence>
<sequence length="142" mass="15305">MATPLSIRLFAALFAISLMFSAALTYYATHTMSFAFPIVPEAMTTLVERIQAIRAVGLGLAVFLMLLVVLSASRAARGALALRWTLGVMTSVAFLRGSGLIQPLAQHDTAIIATSAFQLALEALAILLLYGEDATDWFEARR</sequence>
<dbReference type="EMBL" id="QAOG01000005">
    <property type="protein sequence ID" value="PTQ59375.1"/>
    <property type="molecule type" value="Genomic_DNA"/>
</dbReference>
<feature type="transmembrane region" description="Helical" evidence="1">
    <location>
        <begin position="111"/>
        <end position="131"/>
    </location>
</feature>
<dbReference type="RefSeq" id="WP_107959130.1">
    <property type="nucleotide sequence ID" value="NZ_QAOG01000005.1"/>
</dbReference>
<dbReference type="AlphaFoldDB" id="A0A2T5GJ77"/>
<evidence type="ECO:0000256" key="1">
    <source>
        <dbReference type="SAM" id="Phobius"/>
    </source>
</evidence>
<dbReference type="Proteomes" id="UP000244189">
    <property type="component" value="Unassembled WGS sequence"/>
</dbReference>
<keyword evidence="1" id="KW-0812">Transmembrane</keyword>
<keyword evidence="1" id="KW-1133">Transmembrane helix</keyword>
<comment type="caution">
    <text evidence="2">The sequence shown here is derived from an EMBL/GenBank/DDBJ whole genome shotgun (WGS) entry which is preliminary data.</text>
</comment>
<keyword evidence="1" id="KW-0472">Membrane</keyword>
<evidence type="ECO:0000313" key="2">
    <source>
        <dbReference type="EMBL" id="PTQ59375.1"/>
    </source>
</evidence>
<keyword evidence="3" id="KW-1185">Reference proteome</keyword>
<organism evidence="2 3">
    <name type="scientific">Sphingomonas aurantiaca</name>
    <dbReference type="NCBI Taxonomy" id="185949"/>
    <lineage>
        <taxon>Bacteria</taxon>
        <taxon>Pseudomonadati</taxon>
        <taxon>Pseudomonadota</taxon>
        <taxon>Alphaproteobacteria</taxon>
        <taxon>Sphingomonadales</taxon>
        <taxon>Sphingomonadaceae</taxon>
        <taxon>Sphingomonas</taxon>
    </lineage>
</organism>